<dbReference type="OrthoDB" id="3183705at2"/>
<dbReference type="PANTHER" id="PTHR33799">
    <property type="entry name" value="PTS PERMEASE-RELATED-RELATED"/>
    <property type="match status" value="1"/>
</dbReference>
<dbReference type="InterPro" id="IPR051471">
    <property type="entry name" value="Bacterial_PTS_sugar_comp"/>
</dbReference>
<name>A0A2A7U5N6_EDWTA</name>
<evidence type="ECO:0000256" key="1">
    <source>
        <dbReference type="ARBA" id="ARBA00004496"/>
    </source>
</evidence>
<keyword evidence="4" id="KW-0762">Sugar transport</keyword>
<dbReference type="EMBL" id="PDDV01000013">
    <property type="protein sequence ID" value="PEH73563.1"/>
    <property type="molecule type" value="Genomic_DNA"/>
</dbReference>
<dbReference type="InterPro" id="IPR033887">
    <property type="entry name" value="PTS_IIA_man"/>
</dbReference>
<keyword evidence="7" id="KW-0418">Kinase</keyword>
<evidence type="ECO:0000256" key="7">
    <source>
        <dbReference type="ARBA" id="ARBA00022777"/>
    </source>
</evidence>
<comment type="caution">
    <text evidence="9">The sequence shown here is derived from an EMBL/GenBank/DDBJ whole genome shotgun (WGS) entry which is preliminary data.</text>
</comment>
<evidence type="ECO:0000256" key="3">
    <source>
        <dbReference type="ARBA" id="ARBA00022490"/>
    </source>
</evidence>
<dbReference type="Pfam" id="PF03610">
    <property type="entry name" value="EIIA-man"/>
    <property type="match status" value="1"/>
</dbReference>
<dbReference type="STRING" id="636.AAW15_12670"/>
<evidence type="ECO:0000313" key="10">
    <source>
        <dbReference type="Proteomes" id="UP000219788"/>
    </source>
</evidence>
<dbReference type="GO" id="GO:0009401">
    <property type="term" value="P:phosphoenolpyruvate-dependent sugar phosphotransferase system"/>
    <property type="evidence" value="ECO:0007669"/>
    <property type="project" value="UniProtKB-KW"/>
</dbReference>
<keyword evidence="5" id="KW-0808">Transferase</keyword>
<dbReference type="InterPro" id="IPR004701">
    <property type="entry name" value="PTS_EIIA_man-typ"/>
</dbReference>
<dbReference type="GO" id="GO:0005737">
    <property type="term" value="C:cytoplasm"/>
    <property type="evidence" value="ECO:0007669"/>
    <property type="project" value="UniProtKB-SubCell"/>
</dbReference>
<accession>A0A2A7U5N6</accession>
<dbReference type="GO" id="GO:0016301">
    <property type="term" value="F:kinase activity"/>
    <property type="evidence" value="ECO:0007669"/>
    <property type="project" value="UniProtKB-KW"/>
</dbReference>
<dbReference type="AlphaFoldDB" id="A0A2A7U5N6"/>
<keyword evidence="2" id="KW-0813">Transport</keyword>
<keyword evidence="6" id="KW-0598">Phosphotransferase system</keyword>
<dbReference type="PROSITE" id="PS51096">
    <property type="entry name" value="PTS_EIIA_TYPE_4"/>
    <property type="match status" value="1"/>
</dbReference>
<evidence type="ECO:0000313" key="9">
    <source>
        <dbReference type="EMBL" id="PEH73563.1"/>
    </source>
</evidence>
<dbReference type="NCBIfam" id="NF040761">
    <property type="entry name" value="AgaF"/>
    <property type="match status" value="1"/>
</dbReference>
<evidence type="ECO:0000256" key="4">
    <source>
        <dbReference type="ARBA" id="ARBA00022597"/>
    </source>
</evidence>
<dbReference type="CDD" id="cd00006">
    <property type="entry name" value="PTS_IIA_man"/>
    <property type="match status" value="1"/>
</dbReference>
<keyword evidence="3" id="KW-0963">Cytoplasm</keyword>
<feature type="domain" description="PTS EIIA type-4" evidence="8">
    <location>
        <begin position="1"/>
        <end position="123"/>
    </location>
</feature>
<gene>
    <name evidence="9" type="ORF">CRM76_17320</name>
</gene>
<sequence length="145" mass="15277">MLGIVMTGHGRFASGLLQGVEQVVGPQMQCQAVDFPEGMSTVALAQALNAACRACDSGEGVVILSDLLGGSPFRQAALLAAHHGYELLTGTNMQLAAEMMLERDGLSVTAFRDQALACGRRGLTSLWHECQHQGAHQARSDVDGI</sequence>
<proteinExistence type="predicted"/>
<dbReference type="InterPro" id="IPR036662">
    <property type="entry name" value="PTS_EIIA_man-typ_sf"/>
</dbReference>
<organism evidence="9 10">
    <name type="scientific">Edwardsiella tarda</name>
    <dbReference type="NCBI Taxonomy" id="636"/>
    <lineage>
        <taxon>Bacteria</taxon>
        <taxon>Pseudomonadati</taxon>
        <taxon>Pseudomonadota</taxon>
        <taxon>Gammaproteobacteria</taxon>
        <taxon>Enterobacterales</taxon>
        <taxon>Hafniaceae</taxon>
        <taxon>Edwardsiella</taxon>
    </lineage>
</organism>
<comment type="subcellular location">
    <subcellularLocation>
        <location evidence="1">Cytoplasm</location>
    </subcellularLocation>
</comment>
<evidence type="ECO:0000256" key="2">
    <source>
        <dbReference type="ARBA" id="ARBA00022448"/>
    </source>
</evidence>
<evidence type="ECO:0000256" key="5">
    <source>
        <dbReference type="ARBA" id="ARBA00022679"/>
    </source>
</evidence>
<evidence type="ECO:0000256" key="6">
    <source>
        <dbReference type="ARBA" id="ARBA00022683"/>
    </source>
</evidence>
<dbReference type="Proteomes" id="UP000219788">
    <property type="component" value="Unassembled WGS sequence"/>
</dbReference>
<protein>
    <submittedName>
        <fullName evidence="9">PTS N-acetylgalactosamine transporter subunit IIA</fullName>
    </submittedName>
</protein>
<dbReference type="Gene3D" id="3.40.50.510">
    <property type="entry name" value="Phosphotransferase system, mannose-type IIA component"/>
    <property type="match status" value="1"/>
</dbReference>
<reference evidence="10" key="1">
    <citation type="submission" date="2017-09" db="EMBL/GenBank/DDBJ databases">
        <title>FDA dAtabase for Regulatory Grade micrObial Sequences (FDA-ARGOS): Supporting development and validation of Infectious Disease Dx tests.</title>
        <authorList>
            <person name="Goldberg B."/>
            <person name="Campos J."/>
            <person name="Tallon L."/>
            <person name="Sadzewicz L."/>
            <person name="Ott S."/>
            <person name="Zhao X."/>
            <person name="Nagaraj S."/>
            <person name="Vavikolanu K."/>
            <person name="Aluvathingal J."/>
            <person name="Nadendla S."/>
            <person name="Geyer C."/>
            <person name="Sichtig H."/>
        </authorList>
    </citation>
    <scope>NUCLEOTIDE SEQUENCE [LARGE SCALE GENOMIC DNA]</scope>
    <source>
        <strain evidence="10">FDAARGOS_370</strain>
    </source>
</reference>
<dbReference type="RefSeq" id="WP_005282783.1">
    <property type="nucleotide sequence ID" value="NZ_AP028090.1"/>
</dbReference>
<evidence type="ECO:0000259" key="8">
    <source>
        <dbReference type="PROSITE" id="PS51096"/>
    </source>
</evidence>
<dbReference type="GO" id="GO:0016020">
    <property type="term" value="C:membrane"/>
    <property type="evidence" value="ECO:0007669"/>
    <property type="project" value="InterPro"/>
</dbReference>
<dbReference type="SUPFAM" id="SSF53062">
    <property type="entry name" value="PTS system fructose IIA component-like"/>
    <property type="match status" value="1"/>
</dbReference>
<dbReference type="PANTHER" id="PTHR33799:SF1">
    <property type="entry name" value="PTS SYSTEM MANNOSE-SPECIFIC EIIAB COMPONENT-RELATED"/>
    <property type="match status" value="1"/>
</dbReference>